<dbReference type="SUPFAM" id="SSF52833">
    <property type="entry name" value="Thioredoxin-like"/>
    <property type="match status" value="1"/>
</dbReference>
<evidence type="ECO:0000313" key="7">
    <source>
        <dbReference type="Proteomes" id="UP000595064"/>
    </source>
</evidence>
<feature type="domain" description="GST C-terminal" evidence="5">
    <location>
        <begin position="92"/>
        <end position="215"/>
    </location>
</feature>
<dbReference type="InterPro" id="IPR036249">
    <property type="entry name" value="Thioredoxin-like_sf"/>
</dbReference>
<accession>A0A7T3DH01</accession>
<dbReference type="CDD" id="cd00570">
    <property type="entry name" value="GST_N_family"/>
    <property type="match status" value="1"/>
</dbReference>
<dbReference type="InterPro" id="IPR045073">
    <property type="entry name" value="Omega/Tau-like"/>
</dbReference>
<evidence type="ECO:0000313" key="6">
    <source>
        <dbReference type="EMBL" id="QPS82935.1"/>
    </source>
</evidence>
<dbReference type="SFLD" id="SFLDG00358">
    <property type="entry name" value="Main_(cytGST)"/>
    <property type="match status" value="1"/>
</dbReference>
<dbReference type="InterPro" id="IPR004045">
    <property type="entry name" value="Glutathione_S-Trfase_N"/>
</dbReference>
<evidence type="ECO:0000256" key="3">
    <source>
        <dbReference type="ARBA" id="ARBA00047960"/>
    </source>
</evidence>
<dbReference type="SUPFAM" id="SSF47616">
    <property type="entry name" value="GST C-terminal domain-like"/>
    <property type="match status" value="1"/>
</dbReference>
<protein>
    <recommendedName>
        <fullName evidence="1">glutathione transferase</fullName>
        <ecNumber evidence="1">2.5.1.18</ecNumber>
    </recommendedName>
</protein>
<dbReference type="GO" id="GO:0004364">
    <property type="term" value="F:glutathione transferase activity"/>
    <property type="evidence" value="ECO:0007669"/>
    <property type="project" value="UniProtKB-EC"/>
</dbReference>
<keyword evidence="2 6" id="KW-0808">Transferase</keyword>
<dbReference type="Gene3D" id="1.20.1050.10">
    <property type="match status" value="1"/>
</dbReference>
<dbReference type="Proteomes" id="UP000595064">
    <property type="component" value="Chromosome"/>
</dbReference>
<dbReference type="Pfam" id="PF13410">
    <property type="entry name" value="GST_C_2"/>
    <property type="match status" value="1"/>
</dbReference>
<proteinExistence type="predicted"/>
<reference evidence="6 7" key="1">
    <citation type="submission" date="2020-12" db="EMBL/GenBank/DDBJ databases">
        <title>FDA dAtabase for Regulatory Grade micrObial Sequences (FDA-ARGOS): Supporting development and validation of Infectious Disease Dx tests.</title>
        <authorList>
            <person name="Sproer C."/>
            <person name="Gronow S."/>
            <person name="Severitt S."/>
            <person name="Schroder I."/>
            <person name="Tallon L."/>
            <person name="Sadzewicz L."/>
            <person name="Zhao X."/>
            <person name="Boylan J."/>
            <person name="Ott S."/>
            <person name="Bowen H."/>
            <person name="Vavikolanu K."/>
            <person name="Mehta A."/>
            <person name="Aluvathingal J."/>
            <person name="Nadendla S."/>
            <person name="Lowell S."/>
            <person name="Myers T."/>
            <person name="Yan Y."/>
            <person name="Sichtig H."/>
        </authorList>
    </citation>
    <scope>NUCLEOTIDE SEQUENCE [LARGE SCALE GENOMIC DNA]</scope>
    <source>
        <strain evidence="6 7">FDAARGOS_890</strain>
    </source>
</reference>
<dbReference type="PROSITE" id="PS50404">
    <property type="entry name" value="GST_NTER"/>
    <property type="match status" value="1"/>
</dbReference>
<keyword evidence="7" id="KW-1185">Reference proteome</keyword>
<dbReference type="AlphaFoldDB" id="A0A7T3DH01"/>
<dbReference type="Gene3D" id="3.40.30.10">
    <property type="entry name" value="Glutaredoxin"/>
    <property type="match status" value="1"/>
</dbReference>
<dbReference type="InterPro" id="IPR036282">
    <property type="entry name" value="Glutathione-S-Trfase_C_sf"/>
</dbReference>
<name>A0A7T3DH01_9BURK</name>
<dbReference type="PANTHER" id="PTHR43968">
    <property type="match status" value="1"/>
</dbReference>
<evidence type="ECO:0000259" key="5">
    <source>
        <dbReference type="PROSITE" id="PS50405"/>
    </source>
</evidence>
<dbReference type="SFLD" id="SFLDS00019">
    <property type="entry name" value="Glutathione_Transferase_(cytos"/>
    <property type="match status" value="1"/>
</dbReference>
<dbReference type="EC" id="2.5.1.18" evidence="1"/>
<gene>
    <name evidence="6" type="ORF">I6G47_07620</name>
</gene>
<dbReference type="KEGG" id="dla:I6G47_07620"/>
<comment type="catalytic activity">
    <reaction evidence="3">
        <text>RX + glutathione = an S-substituted glutathione + a halide anion + H(+)</text>
        <dbReference type="Rhea" id="RHEA:16437"/>
        <dbReference type="ChEBI" id="CHEBI:15378"/>
        <dbReference type="ChEBI" id="CHEBI:16042"/>
        <dbReference type="ChEBI" id="CHEBI:17792"/>
        <dbReference type="ChEBI" id="CHEBI:57925"/>
        <dbReference type="ChEBI" id="CHEBI:90779"/>
        <dbReference type="EC" id="2.5.1.18"/>
    </reaction>
</comment>
<dbReference type="EMBL" id="CP065748">
    <property type="protein sequence ID" value="QPS82935.1"/>
    <property type="molecule type" value="Genomic_DNA"/>
</dbReference>
<feature type="domain" description="GST N-terminal" evidence="4">
    <location>
        <begin position="4"/>
        <end position="87"/>
    </location>
</feature>
<dbReference type="Pfam" id="PF13409">
    <property type="entry name" value="GST_N_2"/>
    <property type="match status" value="1"/>
</dbReference>
<dbReference type="GO" id="GO:0005737">
    <property type="term" value="C:cytoplasm"/>
    <property type="evidence" value="ECO:0007669"/>
    <property type="project" value="TreeGrafter"/>
</dbReference>
<sequence>MIEPCLTLVSHPLCPFVQRAAIVLLEKDVPFDRITIDLAAKPAWFLDMSPNGKVPLLRVRQQDATQAVIFESMVICEYLEESQSGTPMYPRDALARARQRGWVEFGTATLADAWQFLNAIDRAAADAKQAAFRHRLQQLEAVLGSGPYFDGTAFGMVDAVFAPVFRYFDSLDPAVSHAIFENLPRVSAWRNALALRRSVIDSVGSDYAQRFRQHLREHAALLAG</sequence>
<evidence type="ECO:0000256" key="2">
    <source>
        <dbReference type="ARBA" id="ARBA00022679"/>
    </source>
</evidence>
<dbReference type="InterPro" id="IPR040079">
    <property type="entry name" value="Glutathione_S-Trfase"/>
</dbReference>
<dbReference type="SFLD" id="SFLDG01152">
    <property type="entry name" value="Main.3:_Omega-_and_Tau-like"/>
    <property type="match status" value="1"/>
</dbReference>
<evidence type="ECO:0000256" key="1">
    <source>
        <dbReference type="ARBA" id="ARBA00012452"/>
    </source>
</evidence>
<dbReference type="PROSITE" id="PS50405">
    <property type="entry name" value="GST_CTER"/>
    <property type="match status" value="1"/>
</dbReference>
<dbReference type="InterPro" id="IPR050983">
    <property type="entry name" value="GST_Omega/HSP26"/>
</dbReference>
<organism evidence="6 7">
    <name type="scientific">Delftia lacustris</name>
    <dbReference type="NCBI Taxonomy" id="558537"/>
    <lineage>
        <taxon>Bacteria</taxon>
        <taxon>Pseudomonadati</taxon>
        <taxon>Pseudomonadota</taxon>
        <taxon>Betaproteobacteria</taxon>
        <taxon>Burkholderiales</taxon>
        <taxon>Comamonadaceae</taxon>
        <taxon>Delftia</taxon>
    </lineage>
</organism>
<dbReference type="CDD" id="cd00299">
    <property type="entry name" value="GST_C_family"/>
    <property type="match status" value="1"/>
</dbReference>
<dbReference type="InterPro" id="IPR010987">
    <property type="entry name" value="Glutathione-S-Trfase_C-like"/>
</dbReference>
<evidence type="ECO:0000259" key="4">
    <source>
        <dbReference type="PROSITE" id="PS50404"/>
    </source>
</evidence>
<dbReference type="PANTHER" id="PTHR43968:SF6">
    <property type="entry name" value="GLUTATHIONE S-TRANSFERASE OMEGA"/>
    <property type="match status" value="1"/>
</dbReference>
<dbReference type="RefSeq" id="WP_016453638.1">
    <property type="nucleotide sequence ID" value="NZ_CP065748.1"/>
</dbReference>